<keyword evidence="1" id="KW-0436">Ligase</keyword>
<name>A0A7C5HFX6_UNCW3</name>
<dbReference type="PANTHER" id="PTHR47810">
    <property type="entry name" value="DNA LIGASE"/>
    <property type="match status" value="1"/>
</dbReference>
<evidence type="ECO:0000256" key="2">
    <source>
        <dbReference type="ARBA" id="ARBA00022705"/>
    </source>
</evidence>
<evidence type="ECO:0000256" key="4">
    <source>
        <dbReference type="ARBA" id="ARBA00023204"/>
    </source>
</evidence>
<protein>
    <submittedName>
        <fullName evidence="5">Uncharacterized protein</fullName>
    </submittedName>
</protein>
<dbReference type="EMBL" id="DRTB01000171">
    <property type="protein sequence ID" value="HHE04874.1"/>
    <property type="molecule type" value="Genomic_DNA"/>
</dbReference>
<keyword evidence="4" id="KW-0234">DNA repair</keyword>
<dbReference type="Gene3D" id="3.30.1490.70">
    <property type="match status" value="1"/>
</dbReference>
<accession>A0A7C5HFX6</accession>
<dbReference type="PANTHER" id="PTHR47810:SF1">
    <property type="entry name" value="DNA LIGASE B"/>
    <property type="match status" value="1"/>
</dbReference>
<reference evidence="5" key="1">
    <citation type="journal article" date="2020" name="mSystems">
        <title>Genome- and Community-Level Interaction Insights into Carbon Utilization and Element Cycling Functions of Hydrothermarchaeota in Hydrothermal Sediment.</title>
        <authorList>
            <person name="Zhou Z."/>
            <person name="Liu Y."/>
            <person name="Xu W."/>
            <person name="Pan J."/>
            <person name="Luo Z.H."/>
            <person name="Li M."/>
        </authorList>
    </citation>
    <scope>NUCLEOTIDE SEQUENCE [LARGE SCALE GENOMIC DNA]</scope>
    <source>
        <strain evidence="5">HyVt-74</strain>
    </source>
</reference>
<dbReference type="GO" id="GO:0016874">
    <property type="term" value="F:ligase activity"/>
    <property type="evidence" value="ECO:0007669"/>
    <property type="project" value="UniProtKB-KW"/>
</dbReference>
<gene>
    <name evidence="5" type="ORF">ENL19_02290</name>
</gene>
<evidence type="ECO:0000313" key="5">
    <source>
        <dbReference type="EMBL" id="HHE04874.1"/>
    </source>
</evidence>
<sequence>MLLSNFITEMRAMRGKHEKIAHLKRYDSVFFRELMEATFNPFRHFNVTMQRQLMKQYGETDLSEVADEIRTLLMELELSASSKQNRQKVLDITKNLDRGSQEFLKGILNKKPKIGVGQRILLQTFPGLFVPFNPQKGHRYDPTKDYKVPIWYATPKYNGIRAVCLYKGSMWRLYTYTGHEIETCDHIIPDLEIIRKKYGYTMVDGELYNEDLTFNQIESAVLSATRPESGFKAGIILHSFTAGVEKYFSAEQVEGFVPKLPNHKGTWAILIPSIPLKTAKEIKDFYHWCIEHGYEGAVLRNPDVPYAFSKTNAMLKVKKDSYGDNDISDCLVVEIIAGEIPIANKTGGYDYVPAMVALRVEQPDGLLCKVGGGYSNDFKIKVLAGETDVLDHVIEVKHEGWGDRGRMIFPQYKLTRHLKDKNEAS</sequence>
<keyword evidence="3" id="KW-0227">DNA damage</keyword>
<dbReference type="GO" id="GO:0006260">
    <property type="term" value="P:DNA replication"/>
    <property type="evidence" value="ECO:0007669"/>
    <property type="project" value="UniProtKB-KW"/>
</dbReference>
<comment type="caution">
    <text evidence="5">The sequence shown here is derived from an EMBL/GenBank/DDBJ whole genome shotgun (WGS) entry which is preliminary data.</text>
</comment>
<organism evidence="5">
    <name type="scientific">candidate division WOR-3 bacterium</name>
    <dbReference type="NCBI Taxonomy" id="2052148"/>
    <lineage>
        <taxon>Bacteria</taxon>
        <taxon>Bacteria division WOR-3</taxon>
    </lineage>
</organism>
<dbReference type="Proteomes" id="UP000886110">
    <property type="component" value="Unassembled WGS sequence"/>
</dbReference>
<dbReference type="InterPro" id="IPR012340">
    <property type="entry name" value="NA-bd_OB-fold"/>
</dbReference>
<dbReference type="InterPro" id="IPR050326">
    <property type="entry name" value="NAD_dep_DNA_ligaseB"/>
</dbReference>
<dbReference type="SUPFAM" id="SSF56091">
    <property type="entry name" value="DNA ligase/mRNA capping enzyme, catalytic domain"/>
    <property type="match status" value="1"/>
</dbReference>
<dbReference type="AlphaFoldDB" id="A0A7C5HFX6"/>
<keyword evidence="2" id="KW-0235">DNA replication</keyword>
<dbReference type="SUPFAM" id="SSF50249">
    <property type="entry name" value="Nucleic acid-binding proteins"/>
    <property type="match status" value="1"/>
</dbReference>
<evidence type="ECO:0000256" key="1">
    <source>
        <dbReference type="ARBA" id="ARBA00022598"/>
    </source>
</evidence>
<proteinExistence type="predicted"/>
<dbReference type="Gene3D" id="3.30.470.30">
    <property type="entry name" value="DNA ligase/mRNA capping enzyme"/>
    <property type="match status" value="1"/>
</dbReference>
<dbReference type="GO" id="GO:0006281">
    <property type="term" value="P:DNA repair"/>
    <property type="evidence" value="ECO:0007669"/>
    <property type="project" value="UniProtKB-KW"/>
</dbReference>
<evidence type="ECO:0000256" key="3">
    <source>
        <dbReference type="ARBA" id="ARBA00022763"/>
    </source>
</evidence>